<dbReference type="WBParaSite" id="jg10362">
    <property type="protein sequence ID" value="jg10362"/>
    <property type="gene ID" value="jg10362"/>
</dbReference>
<organism evidence="1 2">
    <name type="scientific">Ditylenchus dipsaci</name>
    <dbReference type="NCBI Taxonomy" id="166011"/>
    <lineage>
        <taxon>Eukaryota</taxon>
        <taxon>Metazoa</taxon>
        <taxon>Ecdysozoa</taxon>
        <taxon>Nematoda</taxon>
        <taxon>Chromadorea</taxon>
        <taxon>Rhabditida</taxon>
        <taxon>Tylenchina</taxon>
        <taxon>Tylenchomorpha</taxon>
        <taxon>Sphaerularioidea</taxon>
        <taxon>Anguinidae</taxon>
        <taxon>Anguininae</taxon>
        <taxon>Ditylenchus</taxon>
    </lineage>
</organism>
<evidence type="ECO:0000313" key="2">
    <source>
        <dbReference type="WBParaSite" id="jg10362"/>
    </source>
</evidence>
<evidence type="ECO:0000313" key="1">
    <source>
        <dbReference type="Proteomes" id="UP000887574"/>
    </source>
</evidence>
<name>A0A915CLW4_9BILA</name>
<reference evidence="2" key="1">
    <citation type="submission" date="2022-11" db="UniProtKB">
        <authorList>
            <consortium name="WormBaseParasite"/>
        </authorList>
    </citation>
    <scope>IDENTIFICATION</scope>
</reference>
<keyword evidence="1" id="KW-1185">Reference proteome</keyword>
<proteinExistence type="predicted"/>
<sequence length="69" mass="7652">MVMSYTAFFDNHLQAILWIEHTQFDLAKSSLKSSLKSSSSGIPQAGCRQLHDHACFALPTNRFLAALPT</sequence>
<dbReference type="Proteomes" id="UP000887574">
    <property type="component" value="Unplaced"/>
</dbReference>
<dbReference type="AlphaFoldDB" id="A0A915CLW4"/>
<accession>A0A915CLW4</accession>
<protein>
    <submittedName>
        <fullName evidence="2">Uncharacterized protein</fullName>
    </submittedName>
</protein>